<dbReference type="GO" id="GO:0005814">
    <property type="term" value="C:centriole"/>
    <property type="evidence" value="ECO:0007669"/>
    <property type="project" value="TreeGrafter"/>
</dbReference>
<name>A0A8D0HC91_SPHPU</name>
<evidence type="ECO:0000313" key="3">
    <source>
        <dbReference type="Proteomes" id="UP000694392"/>
    </source>
</evidence>
<evidence type="ECO:0000313" key="2">
    <source>
        <dbReference type="Ensembl" id="ENSSPUP00000022009.1"/>
    </source>
</evidence>
<dbReference type="GO" id="GO:0007099">
    <property type="term" value="P:centriole replication"/>
    <property type="evidence" value="ECO:0007669"/>
    <property type="project" value="InterPro"/>
</dbReference>
<accession>A0A8D0HC91</accession>
<dbReference type="InterPro" id="IPR038923">
    <property type="entry name" value="Centrobin"/>
</dbReference>
<protein>
    <submittedName>
        <fullName evidence="2">Uncharacterized protein</fullName>
    </submittedName>
</protein>
<dbReference type="AlphaFoldDB" id="A0A8D0HC91"/>
<dbReference type="GO" id="GO:1902410">
    <property type="term" value="P:mitotic cytokinetic process"/>
    <property type="evidence" value="ECO:0007669"/>
    <property type="project" value="TreeGrafter"/>
</dbReference>
<dbReference type="PANTHER" id="PTHR34439:SF1">
    <property type="entry name" value="CENTROBIN"/>
    <property type="match status" value="1"/>
</dbReference>
<dbReference type="GO" id="GO:1902017">
    <property type="term" value="P:regulation of cilium assembly"/>
    <property type="evidence" value="ECO:0007669"/>
    <property type="project" value="InterPro"/>
</dbReference>
<dbReference type="GO" id="GO:0051299">
    <property type="term" value="P:centrosome separation"/>
    <property type="evidence" value="ECO:0007669"/>
    <property type="project" value="TreeGrafter"/>
</dbReference>
<dbReference type="GO" id="GO:0005813">
    <property type="term" value="C:centrosome"/>
    <property type="evidence" value="ECO:0007669"/>
    <property type="project" value="TreeGrafter"/>
</dbReference>
<reference evidence="2" key="1">
    <citation type="submission" date="2025-08" db="UniProtKB">
        <authorList>
            <consortium name="Ensembl"/>
        </authorList>
    </citation>
    <scope>IDENTIFICATION</scope>
</reference>
<reference evidence="2" key="2">
    <citation type="submission" date="2025-09" db="UniProtKB">
        <authorList>
            <consortium name="Ensembl"/>
        </authorList>
    </citation>
    <scope>IDENTIFICATION</scope>
</reference>
<keyword evidence="3" id="KW-1185">Reference proteome</keyword>
<sequence length="82" mass="9554">TSLRFGQHRETPAYADSQLLKDSLDKELARRKHCERHIQSLQHRILELQQQLAVAVSADKKKDGMIEQLDKVRWGEGDCRWG</sequence>
<evidence type="ECO:0000256" key="1">
    <source>
        <dbReference type="SAM" id="Coils"/>
    </source>
</evidence>
<dbReference type="Proteomes" id="UP000694392">
    <property type="component" value="Unplaced"/>
</dbReference>
<feature type="coiled-coil region" evidence="1">
    <location>
        <begin position="31"/>
        <end position="58"/>
    </location>
</feature>
<proteinExistence type="predicted"/>
<keyword evidence="1" id="KW-0175">Coiled coil</keyword>
<dbReference type="PANTHER" id="PTHR34439">
    <property type="entry name" value="CENTROBIN"/>
    <property type="match status" value="1"/>
</dbReference>
<dbReference type="Ensembl" id="ENSSPUT00000023454.1">
    <property type="protein sequence ID" value="ENSSPUP00000022009.1"/>
    <property type="gene ID" value="ENSSPUG00000016898.1"/>
</dbReference>
<organism evidence="2 3">
    <name type="scientific">Sphenodon punctatus</name>
    <name type="common">Tuatara</name>
    <name type="synonym">Hatteria punctata</name>
    <dbReference type="NCBI Taxonomy" id="8508"/>
    <lineage>
        <taxon>Eukaryota</taxon>
        <taxon>Metazoa</taxon>
        <taxon>Chordata</taxon>
        <taxon>Craniata</taxon>
        <taxon>Vertebrata</taxon>
        <taxon>Euteleostomi</taxon>
        <taxon>Lepidosauria</taxon>
        <taxon>Sphenodontia</taxon>
        <taxon>Sphenodontidae</taxon>
        <taxon>Sphenodon</taxon>
    </lineage>
</organism>